<keyword evidence="1" id="KW-1188">Viral release from host cell</keyword>
<organism evidence="6 7">
    <name type="scientific">Escherichia coli</name>
    <dbReference type="NCBI Taxonomy" id="562"/>
    <lineage>
        <taxon>Bacteria</taxon>
        <taxon>Pseudomonadati</taxon>
        <taxon>Pseudomonadota</taxon>
        <taxon>Gammaproteobacteria</taxon>
        <taxon>Enterobacterales</taxon>
        <taxon>Enterobacteriaceae</taxon>
        <taxon>Escherichia</taxon>
    </lineage>
</organism>
<comment type="caution">
    <text evidence="6">The sequence shown here is derived from an EMBL/GenBank/DDBJ whole genome shotgun (WGS) entry which is preliminary data.</text>
</comment>
<dbReference type="Proteomes" id="UP001190091">
    <property type="component" value="Unassembled WGS sequence"/>
</dbReference>
<feature type="domain" description="Phage tail tape measure protein" evidence="5">
    <location>
        <begin position="228"/>
        <end position="427"/>
    </location>
</feature>
<feature type="transmembrane region" description="Helical" evidence="4">
    <location>
        <begin position="677"/>
        <end position="700"/>
    </location>
</feature>
<feature type="region of interest" description="Disordered" evidence="3">
    <location>
        <begin position="841"/>
        <end position="866"/>
    </location>
</feature>
<evidence type="ECO:0000256" key="4">
    <source>
        <dbReference type="SAM" id="Phobius"/>
    </source>
</evidence>
<sequence>MKTLDIRVAFSAVDRLTRPTENARRMMGQLGDSIQRTQGAIKNLERHARSFDRAREAANKAGNGIARAQRQLSALQQIQRAGTVLSDKQKKLMNDLSLKLERLNEVRAREVQRMRELGGELRRHGIALSGSDNTIQQAIRRTQQYNEQLERERQTLARVTQARQQYFRAQEMAGKLKAGGFTAVGTAAAGGYAAGRFLQPAVSFGKEMSRVQALTRIDKNSPQFKALREQALKLGSETQFTAGDAASGQAFLAMAGFTPQAIQAALPGVLNLATASGMDLGQTADISSNILTQFGLSADQMNRVGDTLAATFTRTNTDLRGLGETMKYTGPVAASLGLSLEQTAAMTGLLGSMGIRGSDAGTALRSSLSRLVNPPKAAAKALKQLGVETQDAYGNMRPMEDILYELYQATRKYGNAAKVSFFSDIAGQEAYVSLMSLVEQAGEKNLPRLTREIQAANGELEENARIMADNLDGDLKSLNSAWEGLRIRVADLVDGPLRSVTQSFTRVIAKVTALAQAHPELTKQLLIAGGALLAAVAAMGALSLATGVLMGPLAKLRLGFALLTGTSGLGRALPLLTQLRGVLGGPLGGIGGWRVLFVGITSGAGRFAALLGVVAGRLRGVQAGLGALRGGLLAAFTSPGGALISLGRGIGILALRLSGLPALWGMVSGAVGALGGALGFLLSPVGLVVATLVGAAVLIWRHWDQLKAVVGGFLSGLWQGLTPLREAVAPLGPLFEYVGQTIGRVWQWFVDLFAPVSTTKDELDKCTEAGRTFGQKVGEFISNLVTGPVTLLIDSLTRVLEKLGLIPSAVERARKKAEELKQKELLNEKAAMLLADVNVINPPQNDKDKKPPVPAPAATAPLTGENTGTMRRLNKIVDNTGGLLDEAKQAKKRTGPGDIIFKNLPEALAVRGEWKEERFNRAASLLPGSVSEPPVRLPQVPSVSVPSLPPLPAPPPVSVSPLISTTANVSPVVKPVVSVNNVPVIPPVVRPVLSGNITPVVSPVIKPVMTHDVMPTFSPLMTPVMAAISRPVLEAVRELMLVIDAGIVRAPQPVSSVMAESVAPVISPAIKPVMAGDVIPTLSPVIKPVVSGNIAPVMTPVVTATSRPVVEAVRQPISPASPRPRQSDPAPWGLTGELHIHLHDVHTQNPRELAKMVGDAVRAEMERRIRQTVGSFRDRD</sequence>
<feature type="transmembrane region" description="Helical" evidence="4">
    <location>
        <begin position="630"/>
        <end position="657"/>
    </location>
</feature>
<evidence type="ECO:0000259" key="5">
    <source>
        <dbReference type="Pfam" id="PF10145"/>
    </source>
</evidence>
<evidence type="ECO:0000256" key="3">
    <source>
        <dbReference type="SAM" id="MobiDB-lite"/>
    </source>
</evidence>
<proteinExistence type="predicted"/>
<feature type="transmembrane region" description="Helical" evidence="4">
    <location>
        <begin position="596"/>
        <end position="618"/>
    </location>
</feature>
<dbReference type="AlphaFoldDB" id="A0AAD2JQI8"/>
<keyword evidence="4" id="KW-1133">Transmembrane helix</keyword>
<feature type="region of interest" description="Disordered" evidence="3">
    <location>
        <begin position="1114"/>
        <end position="1134"/>
    </location>
</feature>
<feature type="coiled-coil region" evidence="2">
    <location>
        <begin position="86"/>
        <end position="162"/>
    </location>
</feature>
<evidence type="ECO:0000256" key="2">
    <source>
        <dbReference type="SAM" id="Coils"/>
    </source>
</evidence>
<dbReference type="PANTHER" id="PTHR37813">
    <property type="entry name" value="FELS-2 PROPHAGE PROTEIN"/>
    <property type="match status" value="1"/>
</dbReference>
<name>A0AAD2JQI8_ECOLX</name>
<reference evidence="6" key="1">
    <citation type="submission" date="2023-10" db="EMBL/GenBank/DDBJ databases">
        <authorList>
            <person name="Leclercq S."/>
        </authorList>
    </citation>
    <scope>NUCLEOTIDE SEQUENCE</scope>
    <source>
        <strain evidence="6">F848</strain>
    </source>
</reference>
<feature type="transmembrane region" description="Helical" evidence="4">
    <location>
        <begin position="556"/>
        <end position="576"/>
    </location>
</feature>
<keyword evidence="2" id="KW-0175">Coiled coil</keyword>
<dbReference type="NCBIfam" id="TIGR01760">
    <property type="entry name" value="tape_meas_TP901"/>
    <property type="match status" value="1"/>
</dbReference>
<evidence type="ECO:0000313" key="7">
    <source>
        <dbReference type="Proteomes" id="UP001190091"/>
    </source>
</evidence>
<keyword evidence="4" id="KW-0472">Membrane</keyword>
<gene>
    <name evidence="6" type="ORF">FGAF848_08630</name>
</gene>
<dbReference type="EMBL" id="CAUZHL010000001">
    <property type="protein sequence ID" value="CAK1207652.1"/>
    <property type="molecule type" value="Genomic_DNA"/>
</dbReference>
<evidence type="ECO:0000313" key="6">
    <source>
        <dbReference type="EMBL" id="CAK1207652.1"/>
    </source>
</evidence>
<protein>
    <submittedName>
        <fullName evidence="6">Phage tail tape measure protein</fullName>
    </submittedName>
</protein>
<dbReference type="Pfam" id="PF10145">
    <property type="entry name" value="PhageMin_Tail"/>
    <property type="match status" value="1"/>
</dbReference>
<evidence type="ECO:0000256" key="1">
    <source>
        <dbReference type="ARBA" id="ARBA00022612"/>
    </source>
</evidence>
<accession>A0AAD2JQI8</accession>
<dbReference type="PANTHER" id="PTHR37813:SF1">
    <property type="entry name" value="FELS-2 PROPHAGE PROTEIN"/>
    <property type="match status" value="1"/>
</dbReference>
<feature type="transmembrane region" description="Helical" evidence="4">
    <location>
        <begin position="525"/>
        <end position="549"/>
    </location>
</feature>
<dbReference type="InterPro" id="IPR010090">
    <property type="entry name" value="Phage_tape_meas"/>
</dbReference>
<keyword evidence="4" id="KW-0812">Transmembrane</keyword>